<dbReference type="Proteomes" id="UP000031549">
    <property type="component" value="Unassembled WGS sequence"/>
</dbReference>
<evidence type="ECO:0000256" key="2">
    <source>
        <dbReference type="SAM" id="SignalP"/>
    </source>
</evidence>
<dbReference type="InterPro" id="IPR057685">
    <property type="entry name" value="DUF7925"/>
</dbReference>
<gene>
    <name evidence="4" type="ORF">PI95_011375</name>
</gene>
<reference evidence="4 5" key="1">
    <citation type="journal article" date="2015" name="Genome Announc.">
        <title>Draft Genome Sequence of Cyanobacterium Hassallia byssoidea Strain VB512170, Isolated from Monuments in India.</title>
        <authorList>
            <person name="Singh D."/>
            <person name="Chandrababunaidu M.M."/>
            <person name="Panda A."/>
            <person name="Sen D."/>
            <person name="Bhattacharyya S."/>
            <person name="Adhikary S.P."/>
            <person name="Tripathy S."/>
        </authorList>
    </citation>
    <scope>NUCLEOTIDE SEQUENCE [LARGE SCALE GENOMIC DNA]</scope>
    <source>
        <strain evidence="4 5">VB512170</strain>
    </source>
</reference>
<dbReference type="AlphaFoldDB" id="A0A846H6Z5"/>
<feature type="region of interest" description="Disordered" evidence="1">
    <location>
        <begin position="826"/>
        <end position="852"/>
    </location>
</feature>
<name>A0A846H6Z5_9CYAN</name>
<accession>A0A846H6Z5</accession>
<evidence type="ECO:0000259" key="3">
    <source>
        <dbReference type="Pfam" id="PF25546"/>
    </source>
</evidence>
<evidence type="ECO:0000313" key="5">
    <source>
        <dbReference type="Proteomes" id="UP000031549"/>
    </source>
</evidence>
<evidence type="ECO:0000256" key="1">
    <source>
        <dbReference type="SAM" id="MobiDB-lite"/>
    </source>
</evidence>
<feature type="domain" description="DUF7925" evidence="3">
    <location>
        <begin position="250"/>
        <end position="434"/>
    </location>
</feature>
<dbReference type="Pfam" id="PF25546">
    <property type="entry name" value="DUF7925"/>
    <property type="match status" value="1"/>
</dbReference>
<protein>
    <recommendedName>
        <fullName evidence="3">DUF7925 domain-containing protein</fullName>
    </recommendedName>
</protein>
<feature type="compositionally biased region" description="Polar residues" evidence="1">
    <location>
        <begin position="522"/>
        <end position="532"/>
    </location>
</feature>
<dbReference type="EMBL" id="JTCM02000019">
    <property type="protein sequence ID" value="NEU73146.1"/>
    <property type="molecule type" value="Genomic_DNA"/>
</dbReference>
<feature type="signal peptide" evidence="2">
    <location>
        <begin position="1"/>
        <end position="37"/>
    </location>
</feature>
<keyword evidence="5" id="KW-1185">Reference proteome</keyword>
<organism evidence="4 5">
    <name type="scientific">Hassallia byssoidea VB512170</name>
    <dbReference type="NCBI Taxonomy" id="1304833"/>
    <lineage>
        <taxon>Bacteria</taxon>
        <taxon>Bacillati</taxon>
        <taxon>Cyanobacteriota</taxon>
        <taxon>Cyanophyceae</taxon>
        <taxon>Nostocales</taxon>
        <taxon>Tolypothrichaceae</taxon>
        <taxon>Hassallia</taxon>
    </lineage>
</organism>
<evidence type="ECO:0000313" key="4">
    <source>
        <dbReference type="EMBL" id="NEU73146.1"/>
    </source>
</evidence>
<proteinExistence type="predicted"/>
<feature type="region of interest" description="Disordered" evidence="1">
    <location>
        <begin position="699"/>
        <end position="719"/>
    </location>
</feature>
<comment type="caution">
    <text evidence="4">The sequence shown here is derived from an EMBL/GenBank/DDBJ whole genome shotgun (WGS) entry which is preliminary data.</text>
</comment>
<keyword evidence="2" id="KW-0732">Signal</keyword>
<feature type="region of interest" description="Disordered" evidence="1">
    <location>
        <begin position="420"/>
        <end position="548"/>
    </location>
</feature>
<feature type="compositionally biased region" description="Basic and acidic residues" evidence="1">
    <location>
        <begin position="504"/>
        <end position="521"/>
    </location>
</feature>
<sequence length="852" mass="90809">MKCPSKVKNKQSKLYRSLITTLLLANGIFQLVAPALADGTAAGQDISNTATATYKDDSGNDLNATSNTVTVKIAEVAGITITKQNYEDDNGDEVEPGDKLKFKFEIKNVGNDPTKFHIPDKTNVGITNGTVDSLEYSLNGTDWIPINDQDTPSIDAGKSIFVRVNVTVKNDAQADDKVTVTLGNTAVDPNNTELLLQNQQRDTPNENPGDVYTVDNIGTTNGDIDGNPANGVREAGAFQTATVKAKKYALATIFKTKTNYENAGTAKINDDSFTYDLTLKVEGTDTTKNNIIPGTLVGTKINLNGTPDTIRILVSDAIPKDTELASVPTPPTNWIAVYTEDAVTTNANTEQWKTFTAATDLSKVKRIGFVNDPTAFTSIEPNAPEIKFPIKIKVKSDVSKASVTVENIAQIFGQTKDGTTLVYDESGDDRPSNYGDDGSLPPGATDANGDKIPDNNPTVESGYIDNPGSLPESDTDKDNNNSGKGPGGEPNRFVTSNEATVKNGPKDAPEAKGPTADDKGDYTNSDFTNKSTKVPADKSAPGSKFDPDFVTFENTVKNTSTLTNDISLLPTLSAGLPKDTTVTISYGGVDKVYTWDGTNFTIGGNVITSKSDYITIKDVAAGKEVTYTVKVDLPQDTALSTDTGTGFPVAIAAFVDDATPGLGITEPRNITIDRVYTGFLKMVKLSRVLQADGPPVGANQGDFESTPAVNNIDPNPSVGDVVRTPAPGNIIEYQIRYKNISQNEGDGNGNVLLNAKNVEITEDGTGGTNNWAKDNDGDKNLDTTHVSGQAIDTKGSIEYYVGATATTVDPEVPGVTKYVDKVTDQVKPGDEGTFTFQRKVYKPKEPNSPSEL</sequence>
<feature type="chain" id="PRO_5032938478" description="DUF7925 domain-containing protein" evidence="2">
    <location>
        <begin position="38"/>
        <end position="852"/>
    </location>
</feature>